<dbReference type="InterPro" id="IPR023214">
    <property type="entry name" value="HAD_sf"/>
</dbReference>
<proteinExistence type="predicted"/>
<protein>
    <recommendedName>
        <fullName evidence="4">Haloacid dehalogenase</fullName>
    </recommendedName>
</protein>
<accession>A0A2R6P0E4</accession>
<name>A0A2R6P0E4_9APHY</name>
<evidence type="ECO:0000313" key="3">
    <source>
        <dbReference type="Proteomes" id="UP000186601"/>
    </source>
</evidence>
<reference evidence="2 3" key="1">
    <citation type="submission" date="2018-02" db="EMBL/GenBank/DDBJ databases">
        <title>Genome sequence of the basidiomycete white-rot fungus Phlebia centrifuga.</title>
        <authorList>
            <person name="Granchi Z."/>
            <person name="Peng M."/>
            <person name="de Vries R.P."/>
            <person name="Hilden K."/>
            <person name="Makela M.R."/>
            <person name="Grigoriev I."/>
            <person name="Riley R."/>
        </authorList>
    </citation>
    <scope>NUCLEOTIDE SEQUENCE [LARGE SCALE GENOMIC DNA]</scope>
    <source>
        <strain evidence="2 3">FBCC195</strain>
    </source>
</reference>
<comment type="caution">
    <text evidence="2">The sequence shown here is derived from an EMBL/GenBank/DDBJ whole genome shotgun (WGS) entry which is preliminary data.</text>
</comment>
<dbReference type="InterPro" id="IPR051540">
    <property type="entry name" value="S-2-haloacid_dehalogenase"/>
</dbReference>
<dbReference type="AlphaFoldDB" id="A0A2R6P0E4"/>
<gene>
    <name evidence="2" type="ORF">PHLCEN_2v6165</name>
</gene>
<sequence>MHSPPYKPSASSPMSGSSFLATMVNTALQAAEIASLVPDIFVADNVRMYKPAKEIYEGLLSYVNSDGNNKSNGQSVSKEQIWLVSGNPFDVTGARSAGLNAIWVDRADKGWKDRADEYKPSKVVNGLLEIVDLMEKNE</sequence>
<evidence type="ECO:0000256" key="1">
    <source>
        <dbReference type="ARBA" id="ARBA00022801"/>
    </source>
</evidence>
<dbReference type="Pfam" id="PF13242">
    <property type="entry name" value="Hydrolase_like"/>
    <property type="match status" value="1"/>
</dbReference>
<dbReference type="Gene3D" id="3.40.50.1000">
    <property type="entry name" value="HAD superfamily/HAD-like"/>
    <property type="match status" value="1"/>
</dbReference>
<dbReference type="InterPro" id="IPR036412">
    <property type="entry name" value="HAD-like_sf"/>
</dbReference>
<keyword evidence="1" id="KW-0378">Hydrolase</keyword>
<evidence type="ECO:0000313" key="2">
    <source>
        <dbReference type="EMBL" id="PSR82095.1"/>
    </source>
</evidence>
<dbReference type="GO" id="GO:0016787">
    <property type="term" value="F:hydrolase activity"/>
    <property type="evidence" value="ECO:0007669"/>
    <property type="project" value="UniProtKB-KW"/>
</dbReference>
<organism evidence="2 3">
    <name type="scientific">Hermanssonia centrifuga</name>
    <dbReference type="NCBI Taxonomy" id="98765"/>
    <lineage>
        <taxon>Eukaryota</taxon>
        <taxon>Fungi</taxon>
        <taxon>Dikarya</taxon>
        <taxon>Basidiomycota</taxon>
        <taxon>Agaricomycotina</taxon>
        <taxon>Agaricomycetes</taxon>
        <taxon>Polyporales</taxon>
        <taxon>Meruliaceae</taxon>
        <taxon>Hermanssonia</taxon>
    </lineage>
</organism>
<dbReference type="STRING" id="98765.A0A2R6P0E4"/>
<dbReference type="EMBL" id="MLYV02000600">
    <property type="protein sequence ID" value="PSR82095.1"/>
    <property type="molecule type" value="Genomic_DNA"/>
</dbReference>
<dbReference type="SUPFAM" id="SSF56784">
    <property type="entry name" value="HAD-like"/>
    <property type="match status" value="1"/>
</dbReference>
<evidence type="ECO:0008006" key="4">
    <source>
        <dbReference type="Google" id="ProtNLM"/>
    </source>
</evidence>
<dbReference type="Proteomes" id="UP000186601">
    <property type="component" value="Unassembled WGS sequence"/>
</dbReference>
<dbReference type="PANTHER" id="PTHR43316:SF3">
    <property type="entry name" value="HALOACID DEHALOGENASE, TYPE II (AFU_ORTHOLOGUE AFUA_2G07750)-RELATED"/>
    <property type="match status" value="1"/>
</dbReference>
<keyword evidence="3" id="KW-1185">Reference proteome</keyword>
<dbReference type="PANTHER" id="PTHR43316">
    <property type="entry name" value="HYDROLASE, HALOACID DELAHOGENASE-RELATED"/>
    <property type="match status" value="1"/>
</dbReference>
<dbReference type="OrthoDB" id="3256520at2759"/>